<dbReference type="PANTHER" id="PTHR18898:SF2">
    <property type="entry name" value="NUCLEOPROTEIN TPR"/>
    <property type="match status" value="1"/>
</dbReference>
<evidence type="ECO:0000259" key="8">
    <source>
        <dbReference type="Pfam" id="PF25785"/>
    </source>
</evidence>
<feature type="domain" description="Nucleoprotein TPR/MPL1" evidence="7">
    <location>
        <begin position="231"/>
        <end position="302"/>
    </location>
</feature>
<dbReference type="InParanoid" id="A0A165I0K4"/>
<feature type="compositionally biased region" description="Basic and acidic residues" evidence="5">
    <location>
        <begin position="166"/>
        <end position="181"/>
    </location>
</feature>
<sequence>MAPTRRKSKRTASSAAVAEPDDAGSQDATEDAGPSSQPSRAIDLPEDLPIDALAALLPDISLESPSPDAIVSLYRLVAAQVAELESSSNELEEARAQALRKEVELDSAIQDRESTVRELETSLESVTAELSAAKQERDALQSSNSAMQAQLSNMSSSQSASSGEVDTLRRRVEDAESEKRSLMGVMDRMKEQDALRDDEVKTMRDRLREAREEITELQSKLSEVTASDNANKFKIHTIEQELVLANGEREQLRTDLSARIEERAKYRREKETQVRELQAALDSASSEATSFKNALETLQAAHDNQTRSLQTTLAQVGELKGELAAKDASFRAELGNTKRMVAMLERRQEEAQKRVEEVDREWNEMTSRAAQQEDKLRREVDRERARGDDLEKQLEELRVVMNKMGSGELPLPEANGNGNGFALSPTASLASKLQKSGRSYTEVYTDYVRLQDELARQKQETKRLEDCLAQILADIEERAPLLQEQRHEYERVSAEARQLADQLSAALEDRDAYAQRAQASEQKNAVAQRERELLDQQLSDLGRQVQNLIREQQLRDNPGLALADLDEPQAGATDTDNLISQQLVLFRSIPELQQQNQLLLASTRELAARLEQQEAEQRARDEDEDSAMLREAEALVAEAHRELEEVRKSAKVKIEAYTREVEMLKGMLAKASGERRALPSMPGEGSASMVLGSHGEYQSMYHDAQRAFDAYKLEIGEDNRRLKDDLLHAQREVGTVNAALAKANAKITTLEERVRLAGEEKQAHLRAISELTKAKETLQVNLARVENSYSEIVEKHTVATGTIDTLRNQTVQLKAEREVLKGVEARLTVENKNLSSQRTHLTDLMQNLRKMQADLEKSEENDKRRLEARAQNLEMQVEELRQQLNKERDLLRHAQFQKDAELRTLRERLDRASQDLSSTREQLVAAQTSQTHLQERVDDLSKQLQGSQERLSVYERRPSAVNGAIGSMTGLSQEQQLEAEVAELRGQLKIAEVDLETARANVEQFREISSASEAALEQVSNTYEQYKAQTEKELADRTATVNSLEQKLAELQESLSVSATRATELQTTLEKERAAFAEDKRTLEDTILEVTNSNSMSSTDREAHANELRQQQERAQLAEEQYQRELVAHADAIKVLERTREQLLQAQAASREHQTQAETAQAKLLTSETSWSVQREMLDKQIAELTAKQQALNEQNNVLHQHLETVSSQAARIRQAADASITDTDPSAVSADPALNELRSVISYLRKEKEIADLQLEINQQEIARLKADSERMARELDEQKALLAEERERATNTLASAQQQAELVERINQLNILRESNATLRSDSQALRKRVTQLETQVQSLASELEPVKNEARDAKAELESRMQQIAQLERENSKWKERNQQILKKYDRTDPEELQRMKEELEAVVAQKEAVEAQRVEIENRANTYRTNLAAFKERYEALTQQTRQNFTKLNSEIATHKEQVKTLEAERDALQKKLADAQAAPVANPVSTLEISNLQARIKAVVAEKAQLEATFAAEKKALEERLAAQPAAPTNESDVDIAALRAERDALLSEKVTWTIASAAAGTGTDDEKAAKLAELQAAQEHATKELAAKNASLERTSAALQSQLEALKAEKASLEEQLKTAGATAEPASAELESLRAKVAELEKRLAEQPPAGAEGGAGQAAIDAAVAAAEEKFKASHQTALQTAAENAKAEVAMKLKLQETRISRVNARIVQLCEKLTEAGIAIPDPPEKTAATRPTPAAASTSKAPANAAAKAPGTNGAPAAATALPGGRKPNLPPVPASAGLPAPPTAAVTASPAAGRGRGAPRGGRGRGGAPRGGGPALAAAVAAAAASTPSTPTGAGATAAVAGAKRGREDDGGGDDTSLAKRLRPGGPVPIDRSRVLPGDGK</sequence>
<dbReference type="GO" id="GO:0017056">
    <property type="term" value="F:structural constituent of nuclear pore"/>
    <property type="evidence" value="ECO:0007669"/>
    <property type="project" value="TreeGrafter"/>
</dbReference>
<dbReference type="PANTHER" id="PTHR18898">
    <property type="entry name" value="NUCLEOPROTEIN TPR-RELATED"/>
    <property type="match status" value="1"/>
</dbReference>
<dbReference type="InterPro" id="IPR012929">
    <property type="entry name" value="Nucleoprot-TPR/MLP1-2_dom"/>
</dbReference>
<dbReference type="GO" id="GO:0006406">
    <property type="term" value="P:mRNA export from nucleus"/>
    <property type="evidence" value="ECO:0007669"/>
    <property type="project" value="TreeGrafter"/>
</dbReference>
<keyword evidence="3" id="KW-0539">Nucleus</keyword>
<feature type="coiled-coil region" evidence="4">
    <location>
        <begin position="1577"/>
        <end position="1650"/>
    </location>
</feature>
<feature type="compositionally biased region" description="Gly residues" evidence="5">
    <location>
        <begin position="1806"/>
        <end position="1826"/>
    </location>
</feature>
<feature type="compositionally biased region" description="Basic and acidic residues" evidence="5">
    <location>
        <begin position="371"/>
        <end position="384"/>
    </location>
</feature>
<dbReference type="OrthoDB" id="343070at2759"/>
<accession>A0A165I0K4</accession>
<dbReference type="GO" id="GO:0006606">
    <property type="term" value="P:protein import into nucleus"/>
    <property type="evidence" value="ECO:0007669"/>
    <property type="project" value="InterPro"/>
</dbReference>
<dbReference type="Gene3D" id="1.10.287.1490">
    <property type="match status" value="2"/>
</dbReference>
<evidence type="ECO:0000256" key="5">
    <source>
        <dbReference type="SAM" id="MobiDB-lite"/>
    </source>
</evidence>
<feature type="compositionally biased region" description="Basic residues" evidence="5">
    <location>
        <begin position="1"/>
        <end position="10"/>
    </location>
</feature>
<feature type="compositionally biased region" description="Low complexity" evidence="5">
    <location>
        <begin position="145"/>
        <end position="162"/>
    </location>
</feature>
<feature type="compositionally biased region" description="Low complexity" evidence="5">
    <location>
        <begin position="1827"/>
        <end position="1855"/>
    </location>
</feature>
<feature type="region of interest" description="Disordered" evidence="5">
    <location>
        <begin position="1730"/>
        <end position="1893"/>
    </location>
</feature>
<feature type="coiled-coil region" evidence="4">
    <location>
        <begin position="1244"/>
        <end position="1514"/>
    </location>
</feature>
<keyword evidence="2 4" id="KW-0175">Coiled coil</keyword>
<proteinExistence type="predicted"/>
<feature type="coiled-coil region" evidence="4">
    <location>
        <begin position="447"/>
        <end position="551"/>
    </location>
</feature>
<feature type="compositionally biased region" description="Low complexity" evidence="5">
    <location>
        <begin position="1737"/>
        <end position="1772"/>
    </location>
</feature>
<evidence type="ECO:0000256" key="1">
    <source>
        <dbReference type="ARBA" id="ARBA00004123"/>
    </source>
</evidence>
<feature type="coiled-coil region" evidence="4">
    <location>
        <begin position="600"/>
        <end position="674"/>
    </location>
</feature>
<evidence type="ECO:0000256" key="3">
    <source>
        <dbReference type="ARBA" id="ARBA00023242"/>
    </source>
</evidence>
<dbReference type="InterPro" id="IPR057974">
    <property type="entry name" value="NUA/TPR/MLP1-2-like_dom"/>
</dbReference>
<name>A0A165I0K4_EXIGL</name>
<reference evidence="9 10" key="1">
    <citation type="journal article" date="2016" name="Mol. Biol. Evol.">
        <title>Comparative Genomics of Early-Diverging Mushroom-Forming Fungi Provides Insights into the Origins of Lignocellulose Decay Capabilities.</title>
        <authorList>
            <person name="Nagy L.G."/>
            <person name="Riley R."/>
            <person name="Tritt A."/>
            <person name="Adam C."/>
            <person name="Daum C."/>
            <person name="Floudas D."/>
            <person name="Sun H."/>
            <person name="Yadav J.S."/>
            <person name="Pangilinan J."/>
            <person name="Larsson K.H."/>
            <person name="Matsuura K."/>
            <person name="Barry K."/>
            <person name="Labutti K."/>
            <person name="Kuo R."/>
            <person name="Ohm R.A."/>
            <person name="Bhattacharya S.S."/>
            <person name="Shirouzu T."/>
            <person name="Yoshinaga Y."/>
            <person name="Martin F.M."/>
            <person name="Grigoriev I.V."/>
            <person name="Hibbett D.S."/>
        </authorList>
    </citation>
    <scope>NUCLEOTIDE SEQUENCE [LARGE SCALE GENOMIC DNA]</scope>
    <source>
        <strain evidence="9 10">HHB12029</strain>
    </source>
</reference>
<dbReference type="Proteomes" id="UP000077266">
    <property type="component" value="Unassembled WGS sequence"/>
</dbReference>
<evidence type="ECO:0000256" key="4">
    <source>
        <dbReference type="SAM" id="Coils"/>
    </source>
</evidence>
<evidence type="ECO:0000259" key="6">
    <source>
        <dbReference type="Pfam" id="PF07926"/>
    </source>
</evidence>
<dbReference type="GO" id="GO:0005643">
    <property type="term" value="C:nuclear pore"/>
    <property type="evidence" value="ECO:0007669"/>
    <property type="project" value="TreeGrafter"/>
</dbReference>
<evidence type="ECO:0000313" key="10">
    <source>
        <dbReference type="Proteomes" id="UP000077266"/>
    </source>
</evidence>
<evidence type="ECO:0000313" key="9">
    <source>
        <dbReference type="EMBL" id="KZV92725.1"/>
    </source>
</evidence>
<feature type="compositionally biased region" description="Acidic residues" evidence="5">
    <location>
        <begin position="19"/>
        <end position="30"/>
    </location>
</feature>
<organism evidence="9 10">
    <name type="scientific">Exidia glandulosa HHB12029</name>
    <dbReference type="NCBI Taxonomy" id="1314781"/>
    <lineage>
        <taxon>Eukaryota</taxon>
        <taxon>Fungi</taxon>
        <taxon>Dikarya</taxon>
        <taxon>Basidiomycota</taxon>
        <taxon>Agaricomycotina</taxon>
        <taxon>Agaricomycetes</taxon>
        <taxon>Auriculariales</taxon>
        <taxon>Exidiaceae</taxon>
        <taxon>Exidia</taxon>
    </lineage>
</organism>
<evidence type="ECO:0000259" key="7">
    <source>
        <dbReference type="Pfam" id="PF25481"/>
    </source>
</evidence>
<protein>
    <submittedName>
        <fullName evidence="9">Uncharacterized protein</fullName>
    </submittedName>
</protein>
<feature type="region of interest" description="Disordered" evidence="5">
    <location>
        <begin position="1"/>
        <end position="45"/>
    </location>
</feature>
<feature type="domain" description="NUA/TPR/MLP1-2-like" evidence="8">
    <location>
        <begin position="517"/>
        <end position="615"/>
    </location>
</feature>
<keyword evidence="10" id="KW-1185">Reference proteome</keyword>
<dbReference type="FunCoup" id="A0A165I0K4">
    <property type="interactions" value="738"/>
</dbReference>
<gene>
    <name evidence="9" type="ORF">EXIGLDRAFT_836242</name>
</gene>
<comment type="subcellular location">
    <subcellularLocation>
        <location evidence="1">Nucleus</location>
    </subcellularLocation>
</comment>
<dbReference type="EMBL" id="KV426003">
    <property type="protein sequence ID" value="KZV92725.1"/>
    <property type="molecule type" value="Genomic_DNA"/>
</dbReference>
<feature type="coiled-coil region" evidence="4">
    <location>
        <begin position="841"/>
        <end position="1061"/>
    </location>
</feature>
<dbReference type="InterPro" id="IPR057577">
    <property type="entry name" value="Nucleoprot-TPR/MLP1_dom"/>
</dbReference>
<feature type="coiled-coil region" evidence="4">
    <location>
        <begin position="1101"/>
        <end position="1195"/>
    </location>
</feature>
<feature type="region of interest" description="Disordered" evidence="5">
    <location>
        <begin position="364"/>
        <end position="384"/>
    </location>
</feature>
<dbReference type="Pfam" id="PF25785">
    <property type="entry name" value="TPR"/>
    <property type="match status" value="1"/>
</dbReference>
<feature type="region of interest" description="Disordered" evidence="5">
    <location>
        <begin position="134"/>
        <end position="181"/>
    </location>
</feature>
<dbReference type="STRING" id="1314781.A0A165I0K4"/>
<evidence type="ECO:0000256" key="2">
    <source>
        <dbReference type="ARBA" id="ARBA00023054"/>
    </source>
</evidence>
<dbReference type="Pfam" id="PF07926">
    <property type="entry name" value="TPR_MLP1_2"/>
    <property type="match status" value="1"/>
</dbReference>
<feature type="coiled-coil region" evidence="4">
    <location>
        <begin position="740"/>
        <end position="795"/>
    </location>
</feature>
<feature type="domain" description="Nucleoprotein TPR/MLP1-2" evidence="6">
    <location>
        <begin position="1079"/>
        <end position="1206"/>
    </location>
</feature>
<dbReference type="Pfam" id="PF25481">
    <property type="entry name" value="Nucleoprot-TPR"/>
    <property type="match status" value="1"/>
</dbReference>
<feature type="compositionally biased region" description="Low complexity" evidence="5">
    <location>
        <begin position="1795"/>
        <end position="1805"/>
    </location>
</feature>